<dbReference type="EMBL" id="RCML01000343">
    <property type="protein sequence ID" value="KAG2980103.1"/>
    <property type="molecule type" value="Genomic_DNA"/>
</dbReference>
<dbReference type="Proteomes" id="UP000251314">
    <property type="component" value="Unassembled WGS sequence"/>
</dbReference>
<dbReference type="Proteomes" id="UP000736787">
    <property type="component" value="Unassembled WGS sequence"/>
</dbReference>
<dbReference type="EMBL" id="RCMK01000338">
    <property type="protein sequence ID" value="KAG2935448.1"/>
    <property type="molecule type" value="Genomic_DNA"/>
</dbReference>
<dbReference type="Proteomes" id="UP000774804">
    <property type="component" value="Unassembled WGS sequence"/>
</dbReference>
<accession>A0A329SF60</accession>
<dbReference type="EMBL" id="RCMV01000561">
    <property type="protein sequence ID" value="KAG3215392.1"/>
    <property type="molecule type" value="Genomic_DNA"/>
</dbReference>
<dbReference type="PANTHER" id="PTHR22538">
    <property type="entry name" value="CILIA- AND FLAGELLA-ASSOCIATED PROTEIN 74"/>
    <property type="match status" value="1"/>
</dbReference>
<evidence type="ECO:0000313" key="6">
    <source>
        <dbReference type="EMBL" id="RAW34696.1"/>
    </source>
</evidence>
<dbReference type="AlphaFoldDB" id="A0A329SF60"/>
<reference evidence="1" key="2">
    <citation type="submission" date="2018-10" db="EMBL/GenBank/DDBJ databases">
        <title>Effector identification in a new, highly contiguous assembly of the strawberry crown rot pathogen Phytophthora cactorum.</title>
        <authorList>
            <person name="Armitage A.D."/>
            <person name="Nellist C.F."/>
            <person name="Bates H."/>
            <person name="Vickerstaff R.J."/>
            <person name="Harrison R.J."/>
        </authorList>
    </citation>
    <scope>NUCLEOTIDE SEQUENCE</scope>
    <source>
        <strain evidence="1">15-7</strain>
        <strain evidence="2">4032</strain>
        <strain evidence="3">4040</strain>
        <strain evidence="4">P415</strain>
        <strain evidence="5">P421</strain>
    </source>
</reference>
<dbReference type="EMBL" id="RCMG01000363">
    <property type="protein sequence ID" value="KAG2855741.1"/>
    <property type="molecule type" value="Genomic_DNA"/>
</dbReference>
<evidence type="ECO:0000313" key="5">
    <source>
        <dbReference type="EMBL" id="KAG3215392.1"/>
    </source>
</evidence>
<proteinExistence type="predicted"/>
<dbReference type="Proteomes" id="UP000697107">
    <property type="component" value="Unassembled WGS sequence"/>
</dbReference>
<gene>
    <name evidence="6" type="ORF">PC110_g9023</name>
    <name evidence="1" type="ORF">PC113_g12196</name>
    <name evidence="2" type="ORF">PC115_g8665</name>
    <name evidence="3" type="ORF">PC117_g12366</name>
    <name evidence="4" type="ORF">PC118_g11367</name>
    <name evidence="5" type="ORF">PC129_g13724</name>
</gene>
<protein>
    <submittedName>
        <fullName evidence="6">Uncharacterized protein</fullName>
    </submittedName>
</protein>
<evidence type="ECO:0000313" key="2">
    <source>
        <dbReference type="EMBL" id="KAG2924342.1"/>
    </source>
</evidence>
<organism evidence="6 7">
    <name type="scientific">Phytophthora cactorum</name>
    <dbReference type="NCBI Taxonomy" id="29920"/>
    <lineage>
        <taxon>Eukaryota</taxon>
        <taxon>Sar</taxon>
        <taxon>Stramenopiles</taxon>
        <taxon>Oomycota</taxon>
        <taxon>Peronosporomycetes</taxon>
        <taxon>Peronosporales</taxon>
        <taxon>Peronosporaceae</taxon>
        <taxon>Phytophthora</taxon>
    </lineage>
</organism>
<reference evidence="6 7" key="1">
    <citation type="submission" date="2018-01" db="EMBL/GenBank/DDBJ databases">
        <title>Draft genome of the strawberry crown rot pathogen Phytophthora cactorum.</title>
        <authorList>
            <person name="Armitage A.D."/>
            <person name="Lysoe E."/>
            <person name="Nellist C.F."/>
            <person name="Harrison R.J."/>
            <person name="Brurberg M.B."/>
        </authorList>
    </citation>
    <scope>NUCLEOTIDE SEQUENCE [LARGE SCALE GENOMIC DNA]</scope>
    <source>
        <strain evidence="6 7">10300</strain>
    </source>
</reference>
<dbReference type="OrthoDB" id="120290at2759"/>
<dbReference type="PANTHER" id="PTHR22538:SF1">
    <property type="entry name" value="VWFD DOMAIN-CONTAINING PROTEIN"/>
    <property type="match status" value="1"/>
</dbReference>
<dbReference type="Proteomes" id="UP000760860">
    <property type="component" value="Unassembled WGS sequence"/>
</dbReference>
<keyword evidence="7" id="KW-1185">Reference proteome</keyword>
<dbReference type="VEuPathDB" id="FungiDB:PC110_g9023"/>
<evidence type="ECO:0000313" key="1">
    <source>
        <dbReference type="EMBL" id="KAG2855741.1"/>
    </source>
</evidence>
<comment type="caution">
    <text evidence="6">The sequence shown here is derived from an EMBL/GenBank/DDBJ whole genome shotgun (WGS) entry which is preliminary data.</text>
</comment>
<evidence type="ECO:0000313" key="3">
    <source>
        <dbReference type="EMBL" id="KAG2935448.1"/>
    </source>
</evidence>
<name>A0A329SF60_9STRA</name>
<evidence type="ECO:0000313" key="7">
    <source>
        <dbReference type="Proteomes" id="UP000251314"/>
    </source>
</evidence>
<dbReference type="Proteomes" id="UP000735874">
    <property type="component" value="Unassembled WGS sequence"/>
</dbReference>
<dbReference type="EMBL" id="RCMI01000227">
    <property type="protein sequence ID" value="KAG2924342.1"/>
    <property type="molecule type" value="Genomic_DNA"/>
</dbReference>
<sequence length="319" mass="33674">MPKRVNPGTKIFVPGVEKTMLESFLALYTLCLGCQDALGRIVECSNKAAGAGTDTELHSAFFGPNHLPPSTEMSGSSLRFLVVAAAFAAFAAQTSTAQRKLETGTKLEWPALRLHFTIKQESMKVYDQTSFDMYANPIVLDANKDVLYDVYATFTQPKALHNYTLVDGIAYSEMTPFTTGSSSGTPTPQTVCLDSESGKLPAINSIVAAVNEATAASGNGSAASTCATGSSYDTTINGGDYAVCVSGTTGFTMQGRDMDVSVEYLESHIDIRPPTMDRISASKCSDLGLSSSVSAIGHALLTGEPMPSGKKGKRGIDLD</sequence>
<evidence type="ECO:0000313" key="4">
    <source>
        <dbReference type="EMBL" id="KAG2980103.1"/>
    </source>
</evidence>
<dbReference type="EMBL" id="MJFZ01000193">
    <property type="protein sequence ID" value="RAW34696.1"/>
    <property type="molecule type" value="Genomic_DNA"/>
</dbReference>